<gene>
    <name evidence="1" type="ORF">M972_112996</name>
</gene>
<sequence length="119" mass="14435">MKKRNIKSYNDKIIECSNLISDWFNENIPTKEILFRYMLVGLEPLISGMTKFEGMSFEEIIKFYCEDSDTKRKFFLFEKYYGKKIENFDEYYELFTDKSIENIDAINLFEFIIEGKKMF</sequence>
<protein>
    <submittedName>
        <fullName evidence="1">Uncharacterized protein</fullName>
    </submittedName>
</protein>
<name>A0AB36TJZ7_ACETH</name>
<organism evidence="1 2">
    <name type="scientific">Acetivibrio thermocellus AD2</name>
    <dbReference type="NCBI Taxonomy" id="1138384"/>
    <lineage>
        <taxon>Bacteria</taxon>
        <taxon>Bacillati</taxon>
        <taxon>Bacillota</taxon>
        <taxon>Clostridia</taxon>
        <taxon>Eubacteriales</taxon>
        <taxon>Oscillospiraceae</taxon>
        <taxon>Acetivibrio</taxon>
    </lineage>
</organism>
<dbReference type="Proteomes" id="UP000223596">
    <property type="component" value="Unassembled WGS sequence"/>
</dbReference>
<evidence type="ECO:0000313" key="1">
    <source>
        <dbReference type="EMBL" id="PFH04169.1"/>
    </source>
</evidence>
<dbReference type="EMBL" id="PDBW01000001">
    <property type="protein sequence ID" value="PFH04169.1"/>
    <property type="molecule type" value="Genomic_DNA"/>
</dbReference>
<accession>A0AB36TJZ7</accession>
<reference evidence="1 2" key="1">
    <citation type="submission" date="2017-09" db="EMBL/GenBank/DDBJ databases">
        <title>Evaluation of Pacific Biosciences Sequencing Technology to Finishing C. thermocellum Genome Sequences.</title>
        <authorList>
            <person name="Brown S."/>
        </authorList>
    </citation>
    <scope>NUCLEOTIDE SEQUENCE [LARGE SCALE GENOMIC DNA]</scope>
    <source>
        <strain evidence="1 2">AD2</strain>
    </source>
</reference>
<evidence type="ECO:0000313" key="2">
    <source>
        <dbReference type="Proteomes" id="UP000223596"/>
    </source>
</evidence>
<dbReference type="AlphaFoldDB" id="A0AB36TJZ7"/>
<comment type="caution">
    <text evidence="1">The sequence shown here is derived from an EMBL/GenBank/DDBJ whole genome shotgun (WGS) entry which is preliminary data.</text>
</comment>
<proteinExistence type="predicted"/>
<dbReference type="RefSeq" id="WP_003516812.1">
    <property type="nucleotide sequence ID" value="NZ_CP013828.1"/>
</dbReference>